<gene>
    <name evidence="2" type="ORF">CITCOLO1_LOCUS12079</name>
</gene>
<name>A0ABP0YHR4_9ROSI</name>
<feature type="compositionally biased region" description="Low complexity" evidence="1">
    <location>
        <begin position="22"/>
        <end position="33"/>
    </location>
</feature>
<feature type="compositionally biased region" description="Basic and acidic residues" evidence="1">
    <location>
        <begin position="12"/>
        <end position="21"/>
    </location>
</feature>
<reference evidence="2 3" key="1">
    <citation type="submission" date="2024-03" db="EMBL/GenBank/DDBJ databases">
        <authorList>
            <person name="Gkanogiannis A."/>
            <person name="Becerra Lopez-Lavalle L."/>
        </authorList>
    </citation>
    <scope>NUCLEOTIDE SEQUENCE [LARGE SCALE GENOMIC DNA]</scope>
</reference>
<feature type="region of interest" description="Disordered" evidence="1">
    <location>
        <begin position="1"/>
        <end position="54"/>
    </location>
</feature>
<evidence type="ECO:0000313" key="3">
    <source>
        <dbReference type="Proteomes" id="UP001642487"/>
    </source>
</evidence>
<dbReference type="EMBL" id="OZ021738">
    <property type="protein sequence ID" value="CAK9320039.1"/>
    <property type="molecule type" value="Genomic_DNA"/>
</dbReference>
<sequence>MEDLSHGSVEVSKVREIKGEDSSGSVSAISSSHSKGRELRQPSPCSSTVPLLKTESHLDDRKKRVWIKRQQNHSLDDHAAKLNVANEIIMMCETLAKLVFGGSGVLEEMLPKLVFTGHG</sequence>
<proteinExistence type="predicted"/>
<keyword evidence="3" id="KW-1185">Reference proteome</keyword>
<evidence type="ECO:0000256" key="1">
    <source>
        <dbReference type="SAM" id="MobiDB-lite"/>
    </source>
</evidence>
<dbReference type="Proteomes" id="UP001642487">
    <property type="component" value="Chromosome 4"/>
</dbReference>
<evidence type="ECO:0000313" key="2">
    <source>
        <dbReference type="EMBL" id="CAK9320039.1"/>
    </source>
</evidence>
<organism evidence="2 3">
    <name type="scientific">Citrullus colocynthis</name>
    <name type="common">colocynth</name>
    <dbReference type="NCBI Taxonomy" id="252529"/>
    <lineage>
        <taxon>Eukaryota</taxon>
        <taxon>Viridiplantae</taxon>
        <taxon>Streptophyta</taxon>
        <taxon>Embryophyta</taxon>
        <taxon>Tracheophyta</taxon>
        <taxon>Spermatophyta</taxon>
        <taxon>Magnoliopsida</taxon>
        <taxon>eudicotyledons</taxon>
        <taxon>Gunneridae</taxon>
        <taxon>Pentapetalae</taxon>
        <taxon>rosids</taxon>
        <taxon>fabids</taxon>
        <taxon>Cucurbitales</taxon>
        <taxon>Cucurbitaceae</taxon>
        <taxon>Benincaseae</taxon>
        <taxon>Citrullus</taxon>
    </lineage>
</organism>
<protein>
    <submittedName>
        <fullName evidence="2">Uncharacterized protein</fullName>
    </submittedName>
</protein>
<accession>A0ABP0YHR4</accession>